<keyword evidence="2" id="KW-1185">Reference proteome</keyword>
<organism evidence="1 2">
    <name type="scientific">Shewanella mangrovisoli</name>
    <dbReference type="NCBI Taxonomy" id="2864211"/>
    <lineage>
        <taxon>Bacteria</taxon>
        <taxon>Pseudomonadati</taxon>
        <taxon>Pseudomonadota</taxon>
        <taxon>Gammaproteobacteria</taxon>
        <taxon>Alteromonadales</taxon>
        <taxon>Shewanellaceae</taxon>
        <taxon>Shewanella</taxon>
    </lineage>
</organism>
<protein>
    <submittedName>
        <fullName evidence="1">Uncharacterized protein</fullName>
    </submittedName>
</protein>
<sequence>MRPSNQQLQEWAKRRDLREELINLKALRVGLSTWGRYWAYQELGRNYGNRSACDKLGDPLTRGGAVVHELEVPKHVVQFDRMIELLSPNCKRAIRAHYVCKGQWALMGFDSKKSYVYWLRRAEMGLVDKSLF</sequence>
<gene>
    <name evidence="1" type="ORF">ACE02W_08860</name>
</gene>
<evidence type="ECO:0000313" key="2">
    <source>
        <dbReference type="Proteomes" id="UP001576708"/>
    </source>
</evidence>
<accession>A0ABV4VHX6</accession>
<name>A0ABV4VHX6_9GAMM</name>
<comment type="caution">
    <text evidence="1">The sequence shown here is derived from an EMBL/GenBank/DDBJ whole genome shotgun (WGS) entry which is preliminary data.</text>
</comment>
<dbReference type="EMBL" id="JBHFGU010000002">
    <property type="protein sequence ID" value="MFB2619909.1"/>
    <property type="molecule type" value="Genomic_DNA"/>
</dbReference>
<dbReference type="RefSeq" id="WP_342201399.1">
    <property type="nucleotide sequence ID" value="NZ_JBCATE010000002.1"/>
</dbReference>
<reference evidence="1 2" key="1">
    <citation type="submission" date="2024-09" db="EMBL/GenBank/DDBJ databases">
        <authorList>
            <person name="Zhang Y."/>
        </authorList>
    </citation>
    <scope>NUCLEOTIDE SEQUENCE [LARGE SCALE GENOMIC DNA]</scope>
    <source>
        <strain evidence="1 2">ZJ318</strain>
    </source>
</reference>
<proteinExistence type="predicted"/>
<dbReference type="Proteomes" id="UP001576708">
    <property type="component" value="Unassembled WGS sequence"/>
</dbReference>
<evidence type="ECO:0000313" key="1">
    <source>
        <dbReference type="EMBL" id="MFB2619909.1"/>
    </source>
</evidence>